<organism evidence="2 3">
    <name type="scientific">Arsenicitalea aurantiaca</name>
    <dbReference type="NCBI Taxonomy" id="1783274"/>
    <lineage>
        <taxon>Bacteria</taxon>
        <taxon>Pseudomonadati</taxon>
        <taxon>Pseudomonadota</taxon>
        <taxon>Alphaproteobacteria</taxon>
        <taxon>Hyphomicrobiales</taxon>
        <taxon>Devosiaceae</taxon>
        <taxon>Arsenicitalea</taxon>
    </lineage>
</organism>
<reference evidence="2 3" key="1">
    <citation type="journal article" date="2016" name="Int. J. Syst. Evol. Microbiol.">
        <title>Arsenicitalea aurantiaca gen. nov., sp. nov., a new member of the family Hyphomicrobiaceae, isolated from high-arsenic sediment.</title>
        <authorList>
            <person name="Mu Y."/>
            <person name="Zhou L."/>
            <person name="Zeng X.C."/>
            <person name="Liu L."/>
            <person name="Pan Y."/>
            <person name="Chen X."/>
            <person name="Wang J."/>
            <person name="Li S."/>
            <person name="Li W.J."/>
            <person name="Wang Y."/>
        </authorList>
    </citation>
    <scope>NUCLEOTIDE SEQUENCE [LARGE SCALE GENOMIC DNA]</scope>
    <source>
        <strain evidence="2 3">42-50</strain>
    </source>
</reference>
<keyword evidence="3" id="KW-1185">Reference proteome</keyword>
<sequence>MEWPNYISSIIRSFIVPPPPAYCPDAWPLRDWADLPPFHPADRGNRDAARARPGDMPEDRRAGGRAAPLTSKKEEQ</sequence>
<name>A0A433X8E7_9HYPH</name>
<accession>A0A433X8E7</accession>
<gene>
    <name evidence="2" type="ORF">EMQ25_13755</name>
</gene>
<dbReference type="EMBL" id="RZNJ01000004">
    <property type="protein sequence ID" value="RUT30367.1"/>
    <property type="molecule type" value="Genomic_DNA"/>
</dbReference>
<evidence type="ECO:0000256" key="1">
    <source>
        <dbReference type="SAM" id="MobiDB-lite"/>
    </source>
</evidence>
<dbReference type="RefSeq" id="WP_127189149.1">
    <property type="nucleotide sequence ID" value="NZ_RZNJ01000004.1"/>
</dbReference>
<evidence type="ECO:0000313" key="2">
    <source>
        <dbReference type="EMBL" id="RUT30367.1"/>
    </source>
</evidence>
<comment type="caution">
    <text evidence="2">The sequence shown here is derived from an EMBL/GenBank/DDBJ whole genome shotgun (WGS) entry which is preliminary data.</text>
</comment>
<dbReference type="AlphaFoldDB" id="A0A433X8E7"/>
<feature type="region of interest" description="Disordered" evidence="1">
    <location>
        <begin position="34"/>
        <end position="76"/>
    </location>
</feature>
<protein>
    <submittedName>
        <fullName evidence="2">Uncharacterized protein</fullName>
    </submittedName>
</protein>
<feature type="compositionally biased region" description="Basic and acidic residues" evidence="1">
    <location>
        <begin position="40"/>
        <end position="62"/>
    </location>
</feature>
<proteinExistence type="predicted"/>
<dbReference type="Proteomes" id="UP000281547">
    <property type="component" value="Unassembled WGS sequence"/>
</dbReference>
<evidence type="ECO:0000313" key="3">
    <source>
        <dbReference type="Proteomes" id="UP000281547"/>
    </source>
</evidence>